<organism evidence="1 2">
    <name type="scientific">Acinetobacter albensis</name>
    <dbReference type="NCBI Taxonomy" id="1673609"/>
    <lineage>
        <taxon>Bacteria</taxon>
        <taxon>Pseudomonadati</taxon>
        <taxon>Pseudomonadota</taxon>
        <taxon>Gammaproteobacteria</taxon>
        <taxon>Moraxellales</taxon>
        <taxon>Moraxellaceae</taxon>
        <taxon>Acinetobacter</taxon>
    </lineage>
</organism>
<accession>A0A1C4GS09</accession>
<evidence type="ECO:0000313" key="1">
    <source>
        <dbReference type="EMBL" id="SCC70926.1"/>
    </source>
</evidence>
<proteinExistence type="predicted"/>
<dbReference type="AlphaFoldDB" id="A0A1C4GS09"/>
<dbReference type="Proteomes" id="UP000243661">
    <property type="component" value="Unassembled WGS sequence"/>
</dbReference>
<reference evidence="1 2" key="1">
    <citation type="submission" date="2016-08" db="EMBL/GenBank/DDBJ databases">
        <authorList>
            <person name="Seilhamer J.J."/>
        </authorList>
    </citation>
    <scope>NUCLEOTIDE SEQUENCE [LARGE SCALE GENOMIC DNA]</scope>
    <source>
        <strain evidence="1 2">ANC 4874</strain>
    </source>
</reference>
<evidence type="ECO:0000313" key="2">
    <source>
        <dbReference type="Proteomes" id="UP000243661"/>
    </source>
</evidence>
<name>A0A1C4GS09_9GAMM</name>
<dbReference type="EMBL" id="FMBK01000002">
    <property type="protein sequence ID" value="SCC70926.1"/>
    <property type="molecule type" value="Genomic_DNA"/>
</dbReference>
<protein>
    <submittedName>
        <fullName evidence="1">Uncharacterized protein</fullName>
    </submittedName>
</protein>
<sequence length="36" mass="4402">MYEKRLFFIQLFAVQVFYCTLSKQNMGVNKKLNNRE</sequence>
<gene>
    <name evidence="1" type="ORF">GA0116959_10212</name>
</gene>